<sequence length="77" mass="9258">MANQEDFIKEQQEKLGKRFRELRIAKGYTNYEQFAFEHRIPRAQYGRYEKGSDLRFSSLVKILKAMDISLEEFFKGM</sequence>
<dbReference type="GO" id="GO:0003677">
    <property type="term" value="F:DNA binding"/>
    <property type="evidence" value="ECO:0007669"/>
    <property type="project" value="InterPro"/>
</dbReference>
<dbReference type="SUPFAM" id="SSF47413">
    <property type="entry name" value="lambda repressor-like DNA-binding domains"/>
    <property type="match status" value="1"/>
</dbReference>
<gene>
    <name evidence="2" type="ORF">J3359_09575</name>
</gene>
<dbReference type="EMBL" id="CP071869">
    <property type="protein sequence ID" value="QTE21099.1"/>
    <property type="molecule type" value="Genomic_DNA"/>
</dbReference>
<keyword evidence="3" id="KW-1185">Reference proteome</keyword>
<dbReference type="CDD" id="cd00093">
    <property type="entry name" value="HTH_XRE"/>
    <property type="match status" value="1"/>
</dbReference>
<dbReference type="KEGG" id="pcea:J3359_09575"/>
<organism evidence="2 3">
    <name type="scientific">Polaribacter cellanae</name>
    <dbReference type="NCBI Taxonomy" id="2818493"/>
    <lineage>
        <taxon>Bacteria</taxon>
        <taxon>Pseudomonadati</taxon>
        <taxon>Bacteroidota</taxon>
        <taxon>Flavobacteriia</taxon>
        <taxon>Flavobacteriales</taxon>
        <taxon>Flavobacteriaceae</taxon>
    </lineage>
</organism>
<protein>
    <submittedName>
        <fullName evidence="2">Helix-turn-helix transcriptional regulator</fullName>
    </submittedName>
</protein>
<dbReference type="AlphaFoldDB" id="A0A975CM20"/>
<dbReference type="SMART" id="SM00530">
    <property type="entry name" value="HTH_XRE"/>
    <property type="match status" value="1"/>
</dbReference>
<reference evidence="2 3" key="1">
    <citation type="submission" date="2021-03" db="EMBL/GenBank/DDBJ databases">
        <title>Complete genome of Polaribacter_sp.SM13.</title>
        <authorList>
            <person name="Jeong S.W."/>
            <person name="Bae J.W."/>
        </authorList>
    </citation>
    <scope>NUCLEOTIDE SEQUENCE [LARGE SCALE GENOMIC DNA]</scope>
    <source>
        <strain evidence="2 3">SM13</strain>
    </source>
</reference>
<dbReference type="Pfam" id="PF01381">
    <property type="entry name" value="HTH_3"/>
    <property type="match status" value="1"/>
</dbReference>
<feature type="domain" description="HTH cro/C1-type" evidence="1">
    <location>
        <begin position="40"/>
        <end position="73"/>
    </location>
</feature>
<name>A0A975CM20_9FLAO</name>
<evidence type="ECO:0000313" key="2">
    <source>
        <dbReference type="EMBL" id="QTE21099.1"/>
    </source>
</evidence>
<dbReference type="InterPro" id="IPR001387">
    <property type="entry name" value="Cro/C1-type_HTH"/>
</dbReference>
<dbReference type="RefSeq" id="WP_208076694.1">
    <property type="nucleotide sequence ID" value="NZ_CP071869.1"/>
</dbReference>
<accession>A0A975CM20</accession>
<proteinExistence type="predicted"/>
<dbReference type="Proteomes" id="UP000663920">
    <property type="component" value="Chromosome"/>
</dbReference>
<dbReference type="InterPro" id="IPR010982">
    <property type="entry name" value="Lambda_DNA-bd_dom_sf"/>
</dbReference>
<dbReference type="Gene3D" id="1.10.260.40">
    <property type="entry name" value="lambda repressor-like DNA-binding domains"/>
    <property type="match status" value="1"/>
</dbReference>
<dbReference type="PROSITE" id="PS50943">
    <property type="entry name" value="HTH_CROC1"/>
    <property type="match status" value="1"/>
</dbReference>
<evidence type="ECO:0000259" key="1">
    <source>
        <dbReference type="PROSITE" id="PS50943"/>
    </source>
</evidence>
<evidence type="ECO:0000313" key="3">
    <source>
        <dbReference type="Proteomes" id="UP000663920"/>
    </source>
</evidence>